<evidence type="ECO:0000313" key="14">
    <source>
        <dbReference type="EMBL" id="EKF17174.1"/>
    </source>
</evidence>
<dbReference type="InterPro" id="IPR011010">
    <property type="entry name" value="DNA_brk_join_enz"/>
</dbReference>
<evidence type="ECO:0000259" key="12">
    <source>
        <dbReference type="PROSITE" id="PS51898"/>
    </source>
</evidence>
<evidence type="ECO:0000256" key="10">
    <source>
        <dbReference type="ARBA" id="ARBA00023306"/>
    </source>
</evidence>
<dbReference type="STRING" id="391937.NA2_19236"/>
<keyword evidence="5 11" id="KW-0132">Cell division</keyword>
<dbReference type="InterPro" id="IPR010998">
    <property type="entry name" value="Integrase_recombinase_N"/>
</dbReference>
<dbReference type="NCBIfam" id="NF001399">
    <property type="entry name" value="PRK00283.1"/>
    <property type="match status" value="1"/>
</dbReference>
<organism evidence="14 15">
    <name type="scientific">Nitratireductor pacificus pht-3B</name>
    <dbReference type="NCBI Taxonomy" id="391937"/>
    <lineage>
        <taxon>Bacteria</taxon>
        <taxon>Pseudomonadati</taxon>
        <taxon>Pseudomonadota</taxon>
        <taxon>Alphaproteobacteria</taxon>
        <taxon>Hyphomicrobiales</taxon>
        <taxon>Phyllobacteriaceae</taxon>
        <taxon>Nitratireductor</taxon>
    </lineage>
</organism>
<dbReference type="GO" id="GO:0003677">
    <property type="term" value="F:DNA binding"/>
    <property type="evidence" value="ECO:0007669"/>
    <property type="project" value="UniProtKB-UniRule"/>
</dbReference>
<comment type="similarity">
    <text evidence="2 11">Belongs to the 'phage' integrase family. XerD subfamily.</text>
</comment>
<evidence type="ECO:0000256" key="3">
    <source>
        <dbReference type="ARBA" id="ARBA00015810"/>
    </source>
</evidence>
<dbReference type="Pfam" id="PF02899">
    <property type="entry name" value="Phage_int_SAM_1"/>
    <property type="match status" value="1"/>
</dbReference>
<dbReference type="PATRIC" id="fig|391937.3.peg.3948"/>
<comment type="subunit">
    <text evidence="11">Forms a cyclic heterotetrameric complex composed of two molecules of XerC and two molecules of XerD.</text>
</comment>
<evidence type="ECO:0000256" key="9">
    <source>
        <dbReference type="ARBA" id="ARBA00023172"/>
    </source>
</evidence>
<dbReference type="InterPro" id="IPR023009">
    <property type="entry name" value="Tyrosine_recombinase_XerC/XerD"/>
</dbReference>
<evidence type="ECO:0000313" key="15">
    <source>
        <dbReference type="Proteomes" id="UP000006786"/>
    </source>
</evidence>
<accession>K2LHH0</accession>
<evidence type="ECO:0000256" key="4">
    <source>
        <dbReference type="ARBA" id="ARBA00022490"/>
    </source>
</evidence>
<keyword evidence="15" id="KW-1185">Reference proteome</keyword>
<evidence type="ECO:0000256" key="1">
    <source>
        <dbReference type="ARBA" id="ARBA00004496"/>
    </source>
</evidence>
<dbReference type="Proteomes" id="UP000006786">
    <property type="component" value="Unassembled WGS sequence"/>
</dbReference>
<feature type="active site" evidence="11">
    <location>
        <position position="257"/>
    </location>
</feature>
<dbReference type="InterPro" id="IPR004107">
    <property type="entry name" value="Integrase_SAM-like_N"/>
</dbReference>
<dbReference type="PANTHER" id="PTHR30349:SF90">
    <property type="entry name" value="TYROSINE RECOMBINASE XERD"/>
    <property type="match status" value="1"/>
</dbReference>
<feature type="active site" evidence="11">
    <location>
        <position position="185"/>
    </location>
</feature>
<dbReference type="PROSITE" id="PS51900">
    <property type="entry name" value="CB"/>
    <property type="match status" value="1"/>
</dbReference>
<evidence type="ECO:0000259" key="13">
    <source>
        <dbReference type="PROSITE" id="PS51900"/>
    </source>
</evidence>
<dbReference type="InterPro" id="IPR044068">
    <property type="entry name" value="CB"/>
</dbReference>
<evidence type="ECO:0000256" key="6">
    <source>
        <dbReference type="ARBA" id="ARBA00022829"/>
    </source>
</evidence>
<protein>
    <recommendedName>
        <fullName evidence="3 11">Tyrosine recombinase XerD</fullName>
    </recommendedName>
</protein>
<keyword evidence="8 11" id="KW-0238">DNA-binding</keyword>
<dbReference type="PANTHER" id="PTHR30349">
    <property type="entry name" value="PHAGE INTEGRASE-RELATED"/>
    <property type="match status" value="1"/>
</dbReference>
<dbReference type="InterPro" id="IPR013762">
    <property type="entry name" value="Integrase-like_cat_sf"/>
</dbReference>
<dbReference type="SUPFAM" id="SSF56349">
    <property type="entry name" value="DNA breaking-rejoining enzymes"/>
    <property type="match status" value="1"/>
</dbReference>
<evidence type="ECO:0000256" key="7">
    <source>
        <dbReference type="ARBA" id="ARBA00022908"/>
    </source>
</evidence>
<comment type="caution">
    <text evidence="14">The sequence shown here is derived from an EMBL/GenBank/DDBJ whole genome shotgun (WGS) entry which is preliminary data.</text>
</comment>
<comment type="function">
    <text evidence="11">Site-specific tyrosine recombinase, which acts by catalyzing the cutting and rejoining of the recombining DNA molecules. The XerC-XerD complex is essential to convert dimers of the bacterial chromosome into monomers to permit their segregation at cell division. It also contributes to the segregational stability of plasmids.</text>
</comment>
<keyword evidence="7 11" id="KW-0229">DNA integration</keyword>
<feature type="domain" description="Tyr recombinase" evidence="12">
    <location>
        <begin position="111"/>
        <end position="305"/>
    </location>
</feature>
<comment type="subcellular location">
    <subcellularLocation>
        <location evidence="1 11">Cytoplasm</location>
    </subcellularLocation>
</comment>
<dbReference type="PROSITE" id="PS51898">
    <property type="entry name" value="TYR_RECOMBINASE"/>
    <property type="match status" value="1"/>
</dbReference>
<gene>
    <name evidence="11 14" type="primary">xerD</name>
    <name evidence="14" type="ORF">NA2_19236</name>
</gene>
<dbReference type="InterPro" id="IPR011932">
    <property type="entry name" value="Recomb_XerD"/>
</dbReference>
<dbReference type="OrthoDB" id="9801717at2"/>
<dbReference type="InterPro" id="IPR050090">
    <property type="entry name" value="Tyrosine_recombinase_XerCD"/>
</dbReference>
<feature type="active site" evidence="11">
    <location>
        <position position="283"/>
    </location>
</feature>
<dbReference type="InterPro" id="IPR002104">
    <property type="entry name" value="Integrase_catalytic"/>
</dbReference>
<feature type="active site" evidence="11">
    <location>
        <position position="260"/>
    </location>
</feature>
<name>K2LHH0_9HYPH</name>
<evidence type="ECO:0000256" key="11">
    <source>
        <dbReference type="HAMAP-Rule" id="MF_01807"/>
    </source>
</evidence>
<keyword evidence="9 11" id="KW-0233">DNA recombination</keyword>
<feature type="domain" description="Core-binding (CB)" evidence="13">
    <location>
        <begin position="5"/>
        <end position="90"/>
    </location>
</feature>
<dbReference type="RefSeq" id="WP_008598907.1">
    <property type="nucleotide sequence ID" value="NZ_AMRM01000028.1"/>
</dbReference>
<dbReference type="Gene3D" id="1.10.150.130">
    <property type="match status" value="1"/>
</dbReference>
<reference evidence="14 15" key="1">
    <citation type="journal article" date="2012" name="J. Bacteriol.">
        <title>Genome Sequence of Nitratireductor pacificus Type Strain pht-3B.</title>
        <authorList>
            <person name="Lai Q."/>
            <person name="Li G."/>
            <person name="Shao Z."/>
        </authorList>
    </citation>
    <scope>NUCLEOTIDE SEQUENCE [LARGE SCALE GENOMIC DNA]</scope>
    <source>
        <strain evidence="15">pht-3B</strain>
    </source>
</reference>
<evidence type="ECO:0000256" key="5">
    <source>
        <dbReference type="ARBA" id="ARBA00022618"/>
    </source>
</evidence>
<keyword evidence="6 11" id="KW-0159">Chromosome partition</keyword>
<dbReference type="HAMAP" id="MF_01808">
    <property type="entry name" value="Recomb_XerC_XerD"/>
    <property type="match status" value="1"/>
</dbReference>
<dbReference type="GO" id="GO:0005737">
    <property type="term" value="C:cytoplasm"/>
    <property type="evidence" value="ECO:0007669"/>
    <property type="project" value="UniProtKB-SubCell"/>
</dbReference>
<dbReference type="eggNOG" id="COG4974">
    <property type="taxonomic scope" value="Bacteria"/>
</dbReference>
<dbReference type="HAMAP" id="MF_01807">
    <property type="entry name" value="Recomb_XerD"/>
    <property type="match status" value="1"/>
</dbReference>
<dbReference type="Pfam" id="PF00589">
    <property type="entry name" value="Phage_integrase"/>
    <property type="match status" value="1"/>
</dbReference>
<dbReference type="GO" id="GO:0051301">
    <property type="term" value="P:cell division"/>
    <property type="evidence" value="ECO:0007669"/>
    <property type="project" value="UniProtKB-KW"/>
</dbReference>
<dbReference type="NCBIfam" id="TIGR02225">
    <property type="entry name" value="recomb_XerD"/>
    <property type="match status" value="1"/>
</dbReference>
<dbReference type="AlphaFoldDB" id="K2LHH0"/>
<proteinExistence type="inferred from homology"/>
<evidence type="ECO:0000256" key="2">
    <source>
        <dbReference type="ARBA" id="ARBA00010450"/>
    </source>
</evidence>
<dbReference type="GO" id="GO:0009037">
    <property type="term" value="F:tyrosine-based site-specific recombinase activity"/>
    <property type="evidence" value="ECO:0007669"/>
    <property type="project" value="UniProtKB-UniRule"/>
</dbReference>
<dbReference type="EMBL" id="AMRM01000028">
    <property type="protein sequence ID" value="EKF17174.1"/>
    <property type="molecule type" value="Genomic_DNA"/>
</dbReference>
<feature type="active site" evidence="11">
    <location>
        <position position="161"/>
    </location>
</feature>
<dbReference type="GO" id="GO:0007059">
    <property type="term" value="P:chromosome segregation"/>
    <property type="evidence" value="ECO:0007669"/>
    <property type="project" value="UniProtKB-UniRule"/>
</dbReference>
<keyword evidence="4 11" id="KW-0963">Cytoplasm</keyword>
<evidence type="ECO:0000256" key="8">
    <source>
        <dbReference type="ARBA" id="ARBA00023125"/>
    </source>
</evidence>
<feature type="active site" description="O-(3'-phospho-DNA)-tyrosine intermediate" evidence="11">
    <location>
        <position position="292"/>
    </location>
</feature>
<dbReference type="GO" id="GO:0006313">
    <property type="term" value="P:DNA transposition"/>
    <property type="evidence" value="ECO:0007669"/>
    <property type="project" value="UniProtKB-UniRule"/>
</dbReference>
<sequence>MMSPVSSAARIEAFLEMMAAERGASDNTLSSYRRDLEDAAAHAAQAGHRLADATPDDLRAFLATLSAQGFAATTQTRKLSALRQFFHFLYTEGLRADDPTGVLDSPKKARPLPKTLSETETEALLERAAAETGEHAPGTPAHLAALRLHALLEVLYASGLRVSELVGLPVTVALRDERFFAVRGKGGKERIVPLSAKARTAMQAWLKERATRAALAESPWLFPAGSESGHLPRQVFARDLKAVAARAGIAAAKISPHVLRHAFASHLLQNGADLRAVQELLGHSDISTTQIYTHVLEKRLTELVQKHHPLAD</sequence>
<dbReference type="Gene3D" id="1.10.443.10">
    <property type="entry name" value="Intergrase catalytic core"/>
    <property type="match status" value="1"/>
</dbReference>
<keyword evidence="10 11" id="KW-0131">Cell cycle</keyword>